<gene>
    <name evidence="3" type="ORF">HRI_002671800</name>
</gene>
<evidence type="ECO:0008006" key="5">
    <source>
        <dbReference type="Google" id="ProtNLM"/>
    </source>
</evidence>
<dbReference type="Proteomes" id="UP001165190">
    <property type="component" value="Unassembled WGS sequence"/>
</dbReference>
<dbReference type="AlphaFoldDB" id="A0A9W7I9F7"/>
<accession>A0A9W7I9F7</accession>
<dbReference type="InterPro" id="IPR052929">
    <property type="entry name" value="RNase_H-like_EbsB-rel"/>
</dbReference>
<evidence type="ECO:0000313" key="4">
    <source>
        <dbReference type="Proteomes" id="UP001165190"/>
    </source>
</evidence>
<dbReference type="Pfam" id="PF13966">
    <property type="entry name" value="zf-RVT"/>
    <property type="match status" value="1"/>
</dbReference>
<dbReference type="InterPro" id="IPR026960">
    <property type="entry name" value="RVT-Znf"/>
</dbReference>
<comment type="caution">
    <text evidence="3">The sequence shown here is derived from an EMBL/GenBank/DDBJ whole genome shotgun (WGS) entry which is preliminary data.</text>
</comment>
<dbReference type="GO" id="GO:0003676">
    <property type="term" value="F:nucleic acid binding"/>
    <property type="evidence" value="ECO:0007669"/>
    <property type="project" value="InterPro"/>
</dbReference>
<evidence type="ECO:0000313" key="3">
    <source>
        <dbReference type="EMBL" id="GMI90025.1"/>
    </source>
</evidence>
<reference evidence="3" key="1">
    <citation type="submission" date="2023-05" db="EMBL/GenBank/DDBJ databases">
        <title>Genome and transcriptome analyses reveal genes involved in the formation of fine ridges on petal epidermal cells in Hibiscus trionum.</title>
        <authorList>
            <person name="Koshimizu S."/>
            <person name="Masuda S."/>
            <person name="Ishii T."/>
            <person name="Shirasu K."/>
            <person name="Hoshino A."/>
            <person name="Arita M."/>
        </authorList>
    </citation>
    <scope>NUCLEOTIDE SEQUENCE</scope>
    <source>
        <strain evidence="3">Hamamatsu line</strain>
    </source>
</reference>
<dbReference type="CDD" id="cd06222">
    <property type="entry name" value="RNase_H_like"/>
    <property type="match status" value="1"/>
</dbReference>
<dbReference type="PANTHER" id="PTHR47074">
    <property type="entry name" value="BNAC02G40300D PROTEIN"/>
    <property type="match status" value="1"/>
</dbReference>
<dbReference type="InterPro" id="IPR044730">
    <property type="entry name" value="RNase_H-like_dom_plant"/>
</dbReference>
<feature type="domain" description="Reverse transcriptase zinc-binding" evidence="2">
    <location>
        <begin position="4"/>
        <end position="56"/>
    </location>
</feature>
<organism evidence="3 4">
    <name type="scientific">Hibiscus trionum</name>
    <name type="common">Flower of an hour</name>
    <dbReference type="NCBI Taxonomy" id="183268"/>
    <lineage>
        <taxon>Eukaryota</taxon>
        <taxon>Viridiplantae</taxon>
        <taxon>Streptophyta</taxon>
        <taxon>Embryophyta</taxon>
        <taxon>Tracheophyta</taxon>
        <taxon>Spermatophyta</taxon>
        <taxon>Magnoliopsida</taxon>
        <taxon>eudicotyledons</taxon>
        <taxon>Gunneridae</taxon>
        <taxon>Pentapetalae</taxon>
        <taxon>rosids</taxon>
        <taxon>malvids</taxon>
        <taxon>Malvales</taxon>
        <taxon>Malvaceae</taxon>
        <taxon>Malvoideae</taxon>
        <taxon>Hibiscus</taxon>
    </lineage>
</organism>
<dbReference type="InterPro" id="IPR012337">
    <property type="entry name" value="RNaseH-like_sf"/>
</dbReference>
<name>A0A9W7I9F7_HIBTR</name>
<sequence>MNTLPKIKIFIWRLCFNALPSGEKLAAARIAPGMCPHCGSAGETLLHACRDCPAVMEVFDQCDISRKLLASQDLDCRQWLESCLKNLSPDLFMFLCVLLWNIWNRRNTLVHKGILIPARAVVDYVQLLITDYLSSWELPGVRIACNRSERWKCPPEGVYKINVDGAFFADSGKASIGVFARDHFGLMIDGQANALQGTFNAELVEVMALVEGLKMASLNGWTNVQFECDSIGVLNRLDPQTDDRSIAGIFLSEAKQLLHCNPGFKVLHVNRKANRVAHTLSHWIMDCNAPFLFCFGYS</sequence>
<dbReference type="EMBL" id="BSYR01000024">
    <property type="protein sequence ID" value="GMI90025.1"/>
    <property type="molecule type" value="Genomic_DNA"/>
</dbReference>
<dbReference type="InterPro" id="IPR002156">
    <property type="entry name" value="RNaseH_domain"/>
</dbReference>
<dbReference type="Pfam" id="PF13456">
    <property type="entry name" value="RVT_3"/>
    <property type="match status" value="1"/>
</dbReference>
<dbReference type="SUPFAM" id="SSF53098">
    <property type="entry name" value="Ribonuclease H-like"/>
    <property type="match status" value="1"/>
</dbReference>
<keyword evidence="4" id="KW-1185">Reference proteome</keyword>
<dbReference type="PANTHER" id="PTHR47074:SF48">
    <property type="entry name" value="POLYNUCLEOTIDYL TRANSFERASE, RIBONUCLEASE H-LIKE SUPERFAMILY PROTEIN"/>
    <property type="match status" value="1"/>
</dbReference>
<dbReference type="Gene3D" id="3.30.420.10">
    <property type="entry name" value="Ribonuclease H-like superfamily/Ribonuclease H"/>
    <property type="match status" value="1"/>
</dbReference>
<evidence type="ECO:0000259" key="1">
    <source>
        <dbReference type="Pfam" id="PF13456"/>
    </source>
</evidence>
<dbReference type="GO" id="GO:0004523">
    <property type="term" value="F:RNA-DNA hybrid ribonuclease activity"/>
    <property type="evidence" value="ECO:0007669"/>
    <property type="project" value="InterPro"/>
</dbReference>
<feature type="domain" description="RNase H type-1" evidence="1">
    <location>
        <begin position="162"/>
        <end position="283"/>
    </location>
</feature>
<evidence type="ECO:0000259" key="2">
    <source>
        <dbReference type="Pfam" id="PF13966"/>
    </source>
</evidence>
<protein>
    <recommendedName>
        <fullName evidence="5">RNase H type-1 domain-containing protein</fullName>
    </recommendedName>
</protein>
<proteinExistence type="predicted"/>
<dbReference type="OrthoDB" id="977403at2759"/>
<dbReference type="InterPro" id="IPR036397">
    <property type="entry name" value="RNaseH_sf"/>
</dbReference>